<dbReference type="eggNOG" id="COG3307">
    <property type="taxonomic scope" value="Bacteria"/>
</dbReference>
<feature type="transmembrane region" description="Helical" evidence="6">
    <location>
        <begin position="255"/>
        <end position="271"/>
    </location>
</feature>
<name>A0A023X596_RUBRA</name>
<proteinExistence type="predicted"/>
<reference evidence="8 10" key="1">
    <citation type="submission" date="2014-03" db="EMBL/GenBank/DDBJ databases">
        <title>Complete genome sequence of the Radio-Resistant Rubrobacter radiotolerans RSPS-4.</title>
        <authorList>
            <person name="Egas C.C."/>
            <person name="Barroso C.C."/>
            <person name="Froufe H.J.C."/>
            <person name="Pacheco J.J."/>
            <person name="Albuquerque L.L."/>
            <person name="da Costa M.M.S."/>
        </authorList>
    </citation>
    <scope>NUCLEOTIDE SEQUENCE [LARGE SCALE GENOMIC DNA]</scope>
    <source>
        <strain evidence="8 10">RSPS-4</strain>
    </source>
</reference>
<comment type="subcellular location">
    <subcellularLocation>
        <location evidence="1">Membrane</location>
        <topology evidence="1">Multi-pass membrane protein</topology>
    </subcellularLocation>
</comment>
<keyword evidence="3 6" id="KW-1133">Transmembrane helix</keyword>
<dbReference type="GO" id="GO:0016020">
    <property type="term" value="C:membrane"/>
    <property type="evidence" value="ECO:0007669"/>
    <property type="project" value="UniProtKB-SubCell"/>
</dbReference>
<evidence type="ECO:0000256" key="1">
    <source>
        <dbReference type="ARBA" id="ARBA00004141"/>
    </source>
</evidence>
<keyword evidence="2 6" id="KW-0812">Transmembrane</keyword>
<dbReference type="HOGENOM" id="CLU_508873_0_0_11"/>
<feature type="transmembrane region" description="Helical" evidence="6">
    <location>
        <begin position="167"/>
        <end position="185"/>
    </location>
</feature>
<dbReference type="RefSeq" id="WP_159449930.1">
    <property type="nucleotide sequence ID" value="NZ_CP007514.1"/>
</dbReference>
<feature type="transmembrane region" description="Helical" evidence="6">
    <location>
        <begin position="460"/>
        <end position="479"/>
    </location>
</feature>
<feature type="compositionally biased region" description="Basic and acidic residues" evidence="5">
    <location>
        <begin position="16"/>
        <end position="38"/>
    </location>
</feature>
<feature type="region of interest" description="Disordered" evidence="5">
    <location>
        <begin position="544"/>
        <end position="573"/>
    </location>
</feature>
<evidence type="ECO:0000313" key="8">
    <source>
        <dbReference type="EMBL" id="AHY47622.1"/>
    </source>
</evidence>
<dbReference type="InterPro" id="IPR051533">
    <property type="entry name" value="WaaL-like"/>
</dbReference>
<sequence length="573" mass="62586">MKLSERIGRLWPGGEEPTKEVGERRGRAFPRREEWEERDDRPRRPGRFFTVLKALVLLALMGATAYLMLERNSYEEITWYPFALGAFVTVVVTLFVRGYYEDVPVAGWALVACLAVLVGVKALSMTWSLSQAETIVEVVRSSMYVAVFLLALASLSSEKQVAPMMDIAALIVVAVAGYGIFQKIYPLDYPVSSLDGVRMDSTVGYANTAAAVIAMGFSLLLARLNASLGILFRSFSAAVLLAFLVAAYLTVSRGGIFALVLALALVLVLTVSRLQMLANLALVLLPFGWLFLRMQELPGLLGTGVPDERRVADGLAFRDDLIIALIAAFALQAVYSFFHNRYELEPFGRRVLGLGAAGLAALAALGALVFALVRYGGPGGIISTLLDDPTNEQNLTGRLTSLSIGFRADYWAVAWDYWLDNFLTGSGAGTFSIVWLRYRDVNTGVQQVHNLYLEQGVETGIFAFLALLAFAVGILIYVGRATFLAEDRRRMLLAGLFGALVVYLVSSAIEWHWYLPPSTVFFFILAAIAVKYGAMDEAGGLLSRPHDDALDGESTEDLEERLARSPNGPSPGR</sequence>
<feature type="transmembrane region" description="Helical" evidence="6">
    <location>
        <begin position="276"/>
        <end position="292"/>
    </location>
</feature>
<accession>A0A023X596</accession>
<feature type="compositionally biased region" description="Acidic residues" evidence="5">
    <location>
        <begin position="550"/>
        <end position="559"/>
    </location>
</feature>
<feature type="region of interest" description="Disordered" evidence="5">
    <location>
        <begin position="1"/>
        <end position="38"/>
    </location>
</feature>
<feature type="transmembrane region" description="Helical" evidence="6">
    <location>
        <begin position="491"/>
        <end position="509"/>
    </location>
</feature>
<feature type="transmembrane region" description="Helical" evidence="6">
    <location>
        <begin position="107"/>
        <end position="129"/>
    </location>
</feature>
<evidence type="ECO:0000256" key="2">
    <source>
        <dbReference type="ARBA" id="ARBA00022692"/>
    </source>
</evidence>
<keyword evidence="10" id="KW-1185">Reference proteome</keyword>
<feature type="transmembrane region" description="Helical" evidence="6">
    <location>
        <begin position="321"/>
        <end position="339"/>
    </location>
</feature>
<evidence type="ECO:0000256" key="4">
    <source>
        <dbReference type="ARBA" id="ARBA00023136"/>
    </source>
</evidence>
<feature type="domain" description="O-antigen ligase-related" evidence="7">
    <location>
        <begin position="324"/>
        <end position="468"/>
    </location>
</feature>
<dbReference type="EMBL" id="JAWXXX010000001">
    <property type="protein sequence ID" value="MDX5895027.1"/>
    <property type="molecule type" value="Genomic_DNA"/>
</dbReference>
<dbReference type="AlphaFoldDB" id="A0A023X596"/>
<feature type="transmembrane region" description="Helical" evidence="6">
    <location>
        <begin position="135"/>
        <end position="155"/>
    </location>
</feature>
<gene>
    <name evidence="8" type="ORF">RradSPS_2339</name>
    <name evidence="9" type="ORF">SIL72_13455</name>
</gene>
<evidence type="ECO:0000256" key="3">
    <source>
        <dbReference type="ARBA" id="ARBA00022989"/>
    </source>
</evidence>
<feature type="transmembrane region" description="Helical" evidence="6">
    <location>
        <begin position="48"/>
        <end position="67"/>
    </location>
</feature>
<feature type="transmembrane region" description="Helical" evidence="6">
    <location>
        <begin position="79"/>
        <end position="100"/>
    </location>
</feature>
<dbReference type="EMBL" id="CP007514">
    <property type="protein sequence ID" value="AHY47622.1"/>
    <property type="molecule type" value="Genomic_DNA"/>
</dbReference>
<keyword evidence="4 6" id="KW-0472">Membrane</keyword>
<dbReference type="InterPro" id="IPR007016">
    <property type="entry name" value="O-antigen_ligase-rel_domated"/>
</dbReference>
<feature type="transmembrane region" description="Helical" evidence="6">
    <location>
        <begin position="205"/>
        <end position="223"/>
    </location>
</feature>
<keyword evidence="8" id="KW-0436">Ligase</keyword>
<organism evidence="8 10">
    <name type="scientific">Rubrobacter radiotolerans</name>
    <name type="common">Arthrobacter radiotolerans</name>
    <dbReference type="NCBI Taxonomy" id="42256"/>
    <lineage>
        <taxon>Bacteria</taxon>
        <taxon>Bacillati</taxon>
        <taxon>Actinomycetota</taxon>
        <taxon>Rubrobacteria</taxon>
        <taxon>Rubrobacterales</taxon>
        <taxon>Rubrobacteraceae</taxon>
        <taxon>Rubrobacter</taxon>
    </lineage>
</organism>
<dbReference type="Proteomes" id="UP001281130">
    <property type="component" value="Unassembled WGS sequence"/>
</dbReference>
<feature type="transmembrane region" description="Helical" evidence="6">
    <location>
        <begin position="351"/>
        <end position="373"/>
    </location>
</feature>
<evidence type="ECO:0000259" key="7">
    <source>
        <dbReference type="Pfam" id="PF04932"/>
    </source>
</evidence>
<dbReference type="KEGG" id="rrd:RradSPS_2339"/>
<evidence type="ECO:0000313" key="9">
    <source>
        <dbReference type="EMBL" id="MDX5895027.1"/>
    </source>
</evidence>
<evidence type="ECO:0000256" key="5">
    <source>
        <dbReference type="SAM" id="MobiDB-lite"/>
    </source>
</evidence>
<dbReference type="GO" id="GO:0016874">
    <property type="term" value="F:ligase activity"/>
    <property type="evidence" value="ECO:0007669"/>
    <property type="project" value="UniProtKB-KW"/>
</dbReference>
<dbReference type="STRING" id="42256.RradSPS_2339"/>
<dbReference type="PANTHER" id="PTHR37422:SF23">
    <property type="entry name" value="TEICHURONIC ACID BIOSYNTHESIS PROTEIN TUAE"/>
    <property type="match status" value="1"/>
</dbReference>
<protein>
    <submittedName>
        <fullName evidence="8 9">O-Antigen ligase</fullName>
    </submittedName>
</protein>
<dbReference type="PANTHER" id="PTHR37422">
    <property type="entry name" value="TEICHURONIC ACID BIOSYNTHESIS PROTEIN TUAE"/>
    <property type="match status" value="1"/>
</dbReference>
<dbReference type="Pfam" id="PF04932">
    <property type="entry name" value="Wzy_C"/>
    <property type="match status" value="1"/>
</dbReference>
<reference evidence="9" key="2">
    <citation type="submission" date="2023-11" db="EMBL/GenBank/DDBJ databases">
        <title>MicrobeMod: A computational toolkit for identifying prokaryotic methylation and restriction-modification with nanopore sequencing.</title>
        <authorList>
            <person name="Crits-Christoph A."/>
            <person name="Kang S.C."/>
            <person name="Lee H."/>
            <person name="Ostrov N."/>
        </authorList>
    </citation>
    <scope>NUCLEOTIDE SEQUENCE</scope>
    <source>
        <strain evidence="9">ATCC 51242</strain>
    </source>
</reference>
<evidence type="ECO:0000256" key="6">
    <source>
        <dbReference type="SAM" id="Phobius"/>
    </source>
</evidence>
<evidence type="ECO:0000313" key="10">
    <source>
        <dbReference type="Proteomes" id="UP000025229"/>
    </source>
</evidence>
<feature type="transmembrane region" description="Helical" evidence="6">
    <location>
        <begin position="230"/>
        <end position="249"/>
    </location>
</feature>
<dbReference type="Proteomes" id="UP000025229">
    <property type="component" value="Chromosome"/>
</dbReference>